<proteinExistence type="predicted"/>
<keyword evidence="2" id="KW-1185">Reference proteome</keyword>
<name>A0A2P1PWB9_9GAMM</name>
<accession>A0A2P1PWB9</accession>
<evidence type="ECO:0000313" key="1">
    <source>
        <dbReference type="EMBL" id="AVP99155.1"/>
    </source>
</evidence>
<dbReference type="EMBL" id="CP027860">
    <property type="protein sequence ID" value="AVP99155.1"/>
    <property type="molecule type" value="Genomic_DNA"/>
</dbReference>
<reference evidence="1 2" key="2">
    <citation type="submission" date="2018-03" db="EMBL/GenBank/DDBJ databases">
        <authorList>
            <person name="Keele B.F."/>
        </authorList>
    </citation>
    <scope>NUCLEOTIDE SEQUENCE [LARGE SCALE GENOMIC DNA]</scope>
    <source>
        <strain evidence="1 2">D13</strain>
    </source>
</reference>
<organism evidence="1 2">
    <name type="scientific">Ahniella affigens</name>
    <dbReference type="NCBI Taxonomy" id="2021234"/>
    <lineage>
        <taxon>Bacteria</taxon>
        <taxon>Pseudomonadati</taxon>
        <taxon>Pseudomonadota</taxon>
        <taxon>Gammaproteobacteria</taxon>
        <taxon>Lysobacterales</taxon>
        <taxon>Rhodanobacteraceae</taxon>
        <taxon>Ahniella</taxon>
    </lineage>
</organism>
<sequence>MRHIKGFSLVSLVIALGLVSIAGVLAIQYQLRQSRARLAQTWIEAQAREMDQIVAAVRTWTNTPSNVASWANDTRTGIGCDTLINAGLLPTAFGRDGTLCKSPFGTVYTINGIKNFADTTLAQGRVRAIIFATGPAPNPYSTGALRRIGIPNTSNGIQGIAMRTAITLAERKIPAGWLPAGGTTATGAGRAWTKALANWLGTAPPQATAVALVGFPDIGGTLEPTGPTRTCTNGEIVRGLCSGNLLCQAGGAGWTPPTCPAGKVKVAEFPHCLASNVFQYNTGLGSSLILGTREIDLGQSRSYQDCAAFAAEYNPDANSAEYQSYLDDCKDDRDIQYETTIYVDGPQPPNYCGLVFHDYLPNPNRPGTRLLTVSYNTWGAPQARDIICATCQ</sequence>
<gene>
    <name evidence="1" type="ORF">C7S18_19150</name>
</gene>
<reference evidence="1 2" key="1">
    <citation type="submission" date="2018-03" db="EMBL/GenBank/DDBJ databases">
        <title>Ahniella affigens gen. nov., sp. nov., a gammaproteobacterium isolated from sandy soil near a stream.</title>
        <authorList>
            <person name="Ko Y."/>
            <person name="Kim J.-H."/>
        </authorList>
    </citation>
    <scope>NUCLEOTIDE SEQUENCE [LARGE SCALE GENOMIC DNA]</scope>
    <source>
        <strain evidence="1 2">D13</strain>
    </source>
</reference>
<dbReference type="AlphaFoldDB" id="A0A2P1PWB9"/>
<dbReference type="KEGG" id="xba:C7S18_19150"/>
<dbReference type="RefSeq" id="WP_106893075.1">
    <property type="nucleotide sequence ID" value="NZ_CP027860.1"/>
</dbReference>
<dbReference type="Proteomes" id="UP000241074">
    <property type="component" value="Chromosome"/>
</dbReference>
<evidence type="ECO:0000313" key="2">
    <source>
        <dbReference type="Proteomes" id="UP000241074"/>
    </source>
</evidence>
<protein>
    <submittedName>
        <fullName evidence="1">Uncharacterized protein</fullName>
    </submittedName>
</protein>